<dbReference type="OMA" id="LHCDNCQ"/>
<reference evidence="2" key="2">
    <citation type="submission" date="2010-05" db="EMBL/GenBank/DDBJ databases">
        <title>The Genome Sequence of Magnaporthe poae strain ATCC 64411.</title>
        <authorList>
            <consortium name="The Broad Institute Genome Sequencing Platform"/>
            <consortium name="Broad Institute Genome Sequencing Center for Infectious Disease"/>
            <person name="Ma L.-J."/>
            <person name="Dead R."/>
            <person name="Young S."/>
            <person name="Zeng Q."/>
            <person name="Koehrsen M."/>
            <person name="Alvarado L."/>
            <person name="Berlin A."/>
            <person name="Chapman S.B."/>
            <person name="Chen Z."/>
            <person name="Freedman E."/>
            <person name="Gellesch M."/>
            <person name="Goldberg J."/>
            <person name="Griggs A."/>
            <person name="Gujja S."/>
            <person name="Heilman E.R."/>
            <person name="Heiman D."/>
            <person name="Hepburn T."/>
            <person name="Howarth C."/>
            <person name="Jen D."/>
            <person name="Larson L."/>
            <person name="Mehta T."/>
            <person name="Neiman D."/>
            <person name="Pearson M."/>
            <person name="Roberts A."/>
            <person name="Saif S."/>
            <person name="Shea T."/>
            <person name="Shenoy N."/>
            <person name="Sisk P."/>
            <person name="Stolte C."/>
            <person name="Sykes S."/>
            <person name="Walk T."/>
            <person name="White J."/>
            <person name="Yandava C."/>
            <person name="Haas B."/>
            <person name="Nusbaum C."/>
            <person name="Birren B."/>
        </authorList>
    </citation>
    <scope>NUCLEOTIDE SEQUENCE</scope>
    <source>
        <strain evidence="2">ATCC 64411</strain>
    </source>
</reference>
<dbReference type="Proteomes" id="UP000011715">
    <property type="component" value="Unassembled WGS sequence"/>
</dbReference>
<dbReference type="EMBL" id="GL876977">
    <property type="protein sequence ID" value="KLU91579.1"/>
    <property type="molecule type" value="Genomic_DNA"/>
</dbReference>
<feature type="region of interest" description="Disordered" evidence="1">
    <location>
        <begin position="134"/>
        <end position="212"/>
    </location>
</feature>
<dbReference type="Pfam" id="PF04032">
    <property type="entry name" value="Rpr2"/>
    <property type="match status" value="1"/>
</dbReference>
<dbReference type="GO" id="GO:0008033">
    <property type="term" value="P:tRNA processing"/>
    <property type="evidence" value="ECO:0007669"/>
    <property type="project" value="TreeGrafter"/>
</dbReference>
<keyword evidence="4" id="KW-1185">Reference proteome</keyword>
<gene>
    <name evidence="2" type="ORF">MAPG_10097</name>
</gene>
<protein>
    <submittedName>
        <fullName evidence="2 3">Uncharacterized protein</fullName>
    </submittedName>
</protein>
<dbReference type="VEuPathDB" id="FungiDB:MAPG_10097"/>
<sequence>MAQLDHLAGQMSFLTDAAHLLAKSAPETSAYLMSRRNALLLCHDTPLSDVQRQHVCTSCGHIIVPGHEDALKVEAAAAVQSKTRPRQRLSPKTPKPPALPTAGSVASSKERRGASKTYTCGMCHRYTKITLPPAPAIVRRRPKVAETSAAPSSSASNPTAGNAGAEKPQPSANSSSKKRAKSRKAGLQALLSQAQKDTARKPGLSLADFMKK</sequence>
<reference evidence="4" key="1">
    <citation type="submission" date="2010-05" db="EMBL/GenBank/DDBJ databases">
        <title>The genome sequence of Magnaporthe poae strain ATCC 64411.</title>
        <authorList>
            <person name="Ma L.-J."/>
            <person name="Dead R."/>
            <person name="Young S."/>
            <person name="Zeng Q."/>
            <person name="Koehrsen M."/>
            <person name="Alvarado L."/>
            <person name="Berlin A."/>
            <person name="Chapman S.B."/>
            <person name="Chen Z."/>
            <person name="Freedman E."/>
            <person name="Gellesch M."/>
            <person name="Goldberg J."/>
            <person name="Griggs A."/>
            <person name="Gujja S."/>
            <person name="Heilman E.R."/>
            <person name="Heiman D."/>
            <person name="Hepburn T."/>
            <person name="Howarth C."/>
            <person name="Jen D."/>
            <person name="Larson L."/>
            <person name="Mehta T."/>
            <person name="Neiman D."/>
            <person name="Pearson M."/>
            <person name="Roberts A."/>
            <person name="Saif S."/>
            <person name="Shea T."/>
            <person name="Shenoy N."/>
            <person name="Sisk P."/>
            <person name="Stolte C."/>
            <person name="Sykes S."/>
            <person name="Walk T."/>
            <person name="White J."/>
            <person name="Yandava C."/>
            <person name="Haas B."/>
            <person name="Nusbaum C."/>
            <person name="Birren B."/>
        </authorList>
    </citation>
    <scope>NUCLEOTIDE SEQUENCE [LARGE SCALE GENOMIC DNA]</scope>
    <source>
        <strain evidence="4">ATCC 64411 / 73-15</strain>
    </source>
</reference>
<accession>A0A0C4EBP3</accession>
<organism evidence="3 4">
    <name type="scientific">Magnaporthiopsis poae (strain ATCC 64411 / 73-15)</name>
    <name type="common">Kentucky bluegrass fungus</name>
    <name type="synonym">Magnaporthe poae</name>
    <dbReference type="NCBI Taxonomy" id="644358"/>
    <lineage>
        <taxon>Eukaryota</taxon>
        <taxon>Fungi</taxon>
        <taxon>Dikarya</taxon>
        <taxon>Ascomycota</taxon>
        <taxon>Pezizomycotina</taxon>
        <taxon>Sordariomycetes</taxon>
        <taxon>Sordariomycetidae</taxon>
        <taxon>Magnaporthales</taxon>
        <taxon>Magnaporthaceae</taxon>
        <taxon>Magnaporthiopsis</taxon>
    </lineage>
</organism>
<dbReference type="GO" id="GO:0005655">
    <property type="term" value="C:nucleolar ribonuclease P complex"/>
    <property type="evidence" value="ECO:0007669"/>
    <property type="project" value="TreeGrafter"/>
</dbReference>
<evidence type="ECO:0000313" key="2">
    <source>
        <dbReference type="EMBL" id="KLU91579.1"/>
    </source>
</evidence>
<dbReference type="PANTHER" id="PTHR14742">
    <property type="entry name" value="RIBONUCLEASE P SUBUNIT P21"/>
    <property type="match status" value="1"/>
</dbReference>
<evidence type="ECO:0000256" key="1">
    <source>
        <dbReference type="SAM" id="MobiDB-lite"/>
    </source>
</evidence>
<reference evidence="3" key="4">
    <citation type="journal article" date="2015" name="G3 (Bethesda)">
        <title>Genome sequences of three phytopathogenic species of the Magnaporthaceae family of fungi.</title>
        <authorList>
            <person name="Okagaki L.H."/>
            <person name="Nunes C.C."/>
            <person name="Sailsbery J."/>
            <person name="Clay B."/>
            <person name="Brown D."/>
            <person name="John T."/>
            <person name="Oh Y."/>
            <person name="Young N."/>
            <person name="Fitzgerald M."/>
            <person name="Haas B.J."/>
            <person name="Zeng Q."/>
            <person name="Young S."/>
            <person name="Adiconis X."/>
            <person name="Fan L."/>
            <person name="Levin J.Z."/>
            <person name="Mitchell T.K."/>
            <person name="Okubara P.A."/>
            <person name="Farman M.L."/>
            <person name="Kohn L.M."/>
            <person name="Birren B."/>
            <person name="Ma L.-J."/>
            <person name="Dean R.A."/>
        </authorList>
    </citation>
    <scope>NUCLEOTIDE SEQUENCE</scope>
    <source>
        <strain evidence="3">ATCC 64411 / 73-15</strain>
    </source>
</reference>
<evidence type="ECO:0000313" key="3">
    <source>
        <dbReference type="EnsemblFungi" id="MAPG_10097T0"/>
    </source>
</evidence>
<name>A0A0C4EBP3_MAGP6</name>
<feature type="compositionally biased region" description="Low complexity" evidence="1">
    <location>
        <begin position="147"/>
        <end position="165"/>
    </location>
</feature>
<feature type="region of interest" description="Disordered" evidence="1">
    <location>
        <begin position="77"/>
        <end position="114"/>
    </location>
</feature>
<dbReference type="OrthoDB" id="438080at2759"/>
<evidence type="ECO:0000313" key="4">
    <source>
        <dbReference type="Proteomes" id="UP000011715"/>
    </source>
</evidence>
<reference evidence="2" key="3">
    <citation type="submission" date="2011-03" db="EMBL/GenBank/DDBJ databases">
        <title>Annotation of Magnaporthe poae ATCC 64411.</title>
        <authorList>
            <person name="Ma L.-J."/>
            <person name="Dead R."/>
            <person name="Young S.K."/>
            <person name="Zeng Q."/>
            <person name="Gargeya S."/>
            <person name="Fitzgerald M."/>
            <person name="Haas B."/>
            <person name="Abouelleil A."/>
            <person name="Alvarado L."/>
            <person name="Arachchi H.M."/>
            <person name="Berlin A."/>
            <person name="Brown A."/>
            <person name="Chapman S.B."/>
            <person name="Chen Z."/>
            <person name="Dunbar C."/>
            <person name="Freedman E."/>
            <person name="Gearin G."/>
            <person name="Gellesch M."/>
            <person name="Goldberg J."/>
            <person name="Griggs A."/>
            <person name="Gujja S."/>
            <person name="Heiman D."/>
            <person name="Howarth C."/>
            <person name="Larson L."/>
            <person name="Lui A."/>
            <person name="MacDonald P.J.P."/>
            <person name="Mehta T."/>
            <person name="Montmayeur A."/>
            <person name="Murphy C."/>
            <person name="Neiman D."/>
            <person name="Pearson M."/>
            <person name="Priest M."/>
            <person name="Roberts A."/>
            <person name="Saif S."/>
            <person name="Shea T."/>
            <person name="Shenoy N."/>
            <person name="Sisk P."/>
            <person name="Stolte C."/>
            <person name="Sykes S."/>
            <person name="Yandava C."/>
            <person name="Wortman J."/>
            <person name="Nusbaum C."/>
            <person name="Birren B."/>
        </authorList>
    </citation>
    <scope>NUCLEOTIDE SEQUENCE</scope>
    <source>
        <strain evidence="2">ATCC 64411</strain>
    </source>
</reference>
<dbReference type="PANTHER" id="PTHR14742:SF3">
    <property type="entry name" value="RIBONUCLEASE MRP PROTEIN SUBUNIT SNM1"/>
    <property type="match status" value="1"/>
</dbReference>
<proteinExistence type="predicted"/>
<dbReference type="eggNOG" id="ENOG502SC64">
    <property type="taxonomic scope" value="Eukaryota"/>
</dbReference>
<dbReference type="InterPro" id="IPR007175">
    <property type="entry name" value="Rpr2/Snm1/Rpp21"/>
</dbReference>
<dbReference type="EnsemblFungi" id="MAPG_10097T0">
    <property type="protein sequence ID" value="MAPG_10097T0"/>
    <property type="gene ID" value="MAPG_10097"/>
</dbReference>
<dbReference type="AlphaFoldDB" id="A0A0C4EBP3"/>
<dbReference type="STRING" id="644358.A0A0C4EBP3"/>
<reference evidence="3" key="5">
    <citation type="submission" date="2015-06" db="UniProtKB">
        <authorList>
            <consortium name="EnsemblFungi"/>
        </authorList>
    </citation>
    <scope>IDENTIFICATION</scope>
    <source>
        <strain evidence="3">ATCC 64411</strain>
    </source>
</reference>
<dbReference type="EMBL" id="ADBL01002592">
    <property type="status" value="NOT_ANNOTATED_CDS"/>
    <property type="molecule type" value="Genomic_DNA"/>
</dbReference>